<comment type="caution">
    <text evidence="1">The sequence shown here is derived from an EMBL/GenBank/DDBJ whole genome shotgun (WGS) entry which is preliminary data.</text>
</comment>
<evidence type="ECO:0000313" key="2">
    <source>
        <dbReference type="Proteomes" id="UP000260812"/>
    </source>
</evidence>
<protein>
    <submittedName>
        <fullName evidence="1">Fur family transcriptional regulator</fullName>
    </submittedName>
</protein>
<organism evidence="1 2">
    <name type="scientific">Eisenbergiella massiliensis</name>
    <dbReference type="NCBI Taxonomy" id="1720294"/>
    <lineage>
        <taxon>Bacteria</taxon>
        <taxon>Bacillati</taxon>
        <taxon>Bacillota</taxon>
        <taxon>Clostridia</taxon>
        <taxon>Lachnospirales</taxon>
        <taxon>Lachnospiraceae</taxon>
        <taxon>Eisenbergiella</taxon>
    </lineage>
</organism>
<sequence length="153" mass="17823">MIQTKHNNSQYKKKTGRRERILEELKRNGFRVTNQRKLLIDIILSDECSCCKEIYYKAVHEDPSIGIATVYRMVKTLEDIGAIDRKNLYRISCGENCEFQDSCVLVLKNKEKVTLSMEDFREAVNEVLRRKGYREDEKVETVILNSLSLAEGI</sequence>
<dbReference type="InterPro" id="IPR036388">
    <property type="entry name" value="WH-like_DNA-bd_sf"/>
</dbReference>
<dbReference type="Gene3D" id="1.10.10.10">
    <property type="entry name" value="Winged helix-like DNA-binding domain superfamily/Winged helix DNA-binding domain"/>
    <property type="match status" value="1"/>
</dbReference>
<dbReference type="Pfam" id="PF01475">
    <property type="entry name" value="FUR"/>
    <property type="match status" value="1"/>
</dbReference>
<dbReference type="SUPFAM" id="SSF46785">
    <property type="entry name" value="Winged helix' DNA-binding domain"/>
    <property type="match status" value="1"/>
</dbReference>
<dbReference type="Proteomes" id="UP000260812">
    <property type="component" value="Unassembled WGS sequence"/>
</dbReference>
<gene>
    <name evidence="1" type="ORF">DXC51_19140</name>
</gene>
<dbReference type="GeneID" id="97988928"/>
<keyword evidence="2" id="KW-1185">Reference proteome</keyword>
<name>A0A3E3HZZ7_9FIRM</name>
<accession>A0A3E3HZZ7</accession>
<dbReference type="AlphaFoldDB" id="A0A3E3HZZ7"/>
<dbReference type="RefSeq" id="WP_021638590.1">
    <property type="nucleotide sequence ID" value="NZ_CANNOQ010000079.1"/>
</dbReference>
<dbReference type="EMBL" id="QVLV01000015">
    <property type="protein sequence ID" value="RGE57482.1"/>
    <property type="molecule type" value="Genomic_DNA"/>
</dbReference>
<dbReference type="GO" id="GO:0003700">
    <property type="term" value="F:DNA-binding transcription factor activity"/>
    <property type="evidence" value="ECO:0007669"/>
    <property type="project" value="InterPro"/>
</dbReference>
<evidence type="ECO:0000313" key="1">
    <source>
        <dbReference type="EMBL" id="RGE57482.1"/>
    </source>
</evidence>
<reference evidence="1" key="1">
    <citation type="submission" date="2018-08" db="EMBL/GenBank/DDBJ databases">
        <title>A genome reference for cultivated species of the human gut microbiota.</title>
        <authorList>
            <person name="Zou Y."/>
            <person name="Xue W."/>
            <person name="Luo G."/>
        </authorList>
    </citation>
    <scope>NUCLEOTIDE SEQUENCE [LARGE SCALE GENOMIC DNA]</scope>
    <source>
        <strain evidence="1">TF05-5AC</strain>
    </source>
</reference>
<dbReference type="InterPro" id="IPR002481">
    <property type="entry name" value="FUR"/>
</dbReference>
<dbReference type="InterPro" id="IPR036390">
    <property type="entry name" value="WH_DNA-bd_sf"/>
</dbReference>
<proteinExistence type="predicted"/>